<dbReference type="PANTHER" id="PTHR30404:SF0">
    <property type="entry name" value="N-ACETYLMURAMOYL-L-ALANINE AMIDASE AMIC"/>
    <property type="match status" value="1"/>
</dbReference>
<dbReference type="SMART" id="SM00646">
    <property type="entry name" value="Ami_3"/>
    <property type="match status" value="1"/>
</dbReference>
<organism evidence="5 6">
    <name type="scientific">Luteibacter yeojuensis</name>
    <dbReference type="NCBI Taxonomy" id="345309"/>
    <lineage>
        <taxon>Bacteria</taxon>
        <taxon>Pseudomonadati</taxon>
        <taxon>Pseudomonadota</taxon>
        <taxon>Gammaproteobacteria</taxon>
        <taxon>Lysobacterales</taxon>
        <taxon>Rhodanobacteraceae</taxon>
        <taxon>Luteibacter</taxon>
    </lineage>
</organism>
<evidence type="ECO:0000259" key="4">
    <source>
        <dbReference type="SMART" id="SM00646"/>
    </source>
</evidence>
<name>A0A7X5TS27_9GAMM</name>
<sequence>MYLWFPSDRPRERPTEQVRSDGPAVLIGAGHGYYYHHGYKDWRPQREIYNGILEDEITTQYATMLYGKLLPHNISAGWIREARFAGHQPSGQPYHMVAARYQIADKLPERPDIWHSLPDSSDSLRERDEDIRSRPLYANEVGAGALVHIHTNASDNPSARGTRVFHHMASAESSRLGSMILCYMRESIHSLDQYKDFPIDSASTPGNHGENRLAAMPSVIVEVGFHTNAEDAAALKDIFFMGHSMAGVAKGYRLFEAGEKCLPLKIDAPVRAEGMVDDNVVIPVSAQGFPDFPLAIQASRKNCARRCAVDYELADNPDEMAEIKLAYRCDEARVELIELTARDFSGVEAEPIEVSITCHPKPEP</sequence>
<dbReference type="Proteomes" id="UP000518878">
    <property type="component" value="Unassembled WGS sequence"/>
</dbReference>
<dbReference type="AlphaFoldDB" id="A0A7X5TS27"/>
<dbReference type="Pfam" id="PF01520">
    <property type="entry name" value="Amidase_3"/>
    <property type="match status" value="1"/>
</dbReference>
<dbReference type="GO" id="GO:0008745">
    <property type="term" value="F:N-acetylmuramoyl-L-alanine amidase activity"/>
    <property type="evidence" value="ECO:0007669"/>
    <property type="project" value="UniProtKB-EC"/>
</dbReference>
<dbReference type="EMBL" id="JAAQTL010000003">
    <property type="protein sequence ID" value="NID17404.1"/>
    <property type="molecule type" value="Genomic_DNA"/>
</dbReference>
<keyword evidence="3" id="KW-0378">Hydrolase</keyword>
<dbReference type="SUPFAM" id="SSF53187">
    <property type="entry name" value="Zn-dependent exopeptidases"/>
    <property type="match status" value="1"/>
</dbReference>
<dbReference type="GO" id="GO:0009253">
    <property type="term" value="P:peptidoglycan catabolic process"/>
    <property type="evidence" value="ECO:0007669"/>
    <property type="project" value="InterPro"/>
</dbReference>
<dbReference type="GO" id="GO:0030288">
    <property type="term" value="C:outer membrane-bounded periplasmic space"/>
    <property type="evidence" value="ECO:0007669"/>
    <property type="project" value="TreeGrafter"/>
</dbReference>
<evidence type="ECO:0000313" key="6">
    <source>
        <dbReference type="Proteomes" id="UP000518878"/>
    </source>
</evidence>
<dbReference type="Gene3D" id="3.40.630.40">
    <property type="entry name" value="Zn-dependent exopeptidases"/>
    <property type="match status" value="1"/>
</dbReference>
<dbReference type="InterPro" id="IPR050695">
    <property type="entry name" value="N-acetylmuramoyl_amidase_3"/>
</dbReference>
<proteinExistence type="predicted"/>
<comment type="caution">
    <text evidence="5">The sequence shown here is derived from an EMBL/GenBank/DDBJ whole genome shotgun (WGS) entry which is preliminary data.</text>
</comment>
<dbReference type="InterPro" id="IPR002508">
    <property type="entry name" value="MurNAc-LAA_cat"/>
</dbReference>
<keyword evidence="6" id="KW-1185">Reference proteome</keyword>
<gene>
    <name evidence="5" type="ORF">HBF32_18165</name>
</gene>
<comment type="catalytic activity">
    <reaction evidence="1">
        <text>Hydrolyzes the link between N-acetylmuramoyl residues and L-amino acid residues in certain cell-wall glycopeptides.</text>
        <dbReference type="EC" id="3.5.1.28"/>
    </reaction>
</comment>
<dbReference type="EC" id="3.5.1.28" evidence="2"/>
<protein>
    <recommendedName>
        <fullName evidence="2">N-acetylmuramoyl-L-alanine amidase</fullName>
        <ecNumber evidence="2">3.5.1.28</ecNumber>
    </recommendedName>
</protein>
<evidence type="ECO:0000256" key="1">
    <source>
        <dbReference type="ARBA" id="ARBA00001561"/>
    </source>
</evidence>
<evidence type="ECO:0000256" key="3">
    <source>
        <dbReference type="ARBA" id="ARBA00022801"/>
    </source>
</evidence>
<dbReference type="CDD" id="cd02696">
    <property type="entry name" value="MurNAc-LAA"/>
    <property type="match status" value="1"/>
</dbReference>
<dbReference type="PANTHER" id="PTHR30404">
    <property type="entry name" value="N-ACETYLMURAMOYL-L-ALANINE AMIDASE"/>
    <property type="match status" value="1"/>
</dbReference>
<evidence type="ECO:0000256" key="2">
    <source>
        <dbReference type="ARBA" id="ARBA00011901"/>
    </source>
</evidence>
<accession>A0A7X5TS27</accession>
<feature type="domain" description="MurNAc-LAA" evidence="4">
    <location>
        <begin position="135"/>
        <end position="253"/>
    </location>
</feature>
<reference evidence="5 6" key="1">
    <citation type="journal article" date="2006" name="Int. J. Syst. Evol. Microbiol.">
        <title>Dyella yeojuensis sp. nov., isolated from greenhouse soil in Korea.</title>
        <authorList>
            <person name="Kim B.Y."/>
            <person name="Weon H.Y."/>
            <person name="Lee K.H."/>
            <person name="Seok S.J."/>
            <person name="Kwon S.W."/>
            <person name="Go S.J."/>
            <person name="Stackebrandt E."/>
        </authorList>
    </citation>
    <scope>NUCLEOTIDE SEQUENCE [LARGE SCALE GENOMIC DNA]</scope>
    <source>
        <strain evidence="5 6">DSM 17673</strain>
    </source>
</reference>
<evidence type="ECO:0000313" key="5">
    <source>
        <dbReference type="EMBL" id="NID17404.1"/>
    </source>
</evidence>